<evidence type="ECO:0000256" key="1">
    <source>
        <dbReference type="SAM" id="Phobius"/>
    </source>
</evidence>
<dbReference type="AlphaFoldDB" id="A0A1G2L9A3"/>
<keyword evidence="1" id="KW-0472">Membrane</keyword>
<comment type="caution">
    <text evidence="2">The sequence shown here is derived from an EMBL/GenBank/DDBJ whole genome shotgun (WGS) entry which is preliminary data.</text>
</comment>
<organism evidence="2 3">
    <name type="scientific">Candidatus Sungbacteria bacterium RIFCSPLOWO2_01_FULL_47_10</name>
    <dbReference type="NCBI Taxonomy" id="1802276"/>
    <lineage>
        <taxon>Bacteria</taxon>
        <taxon>Candidatus Sungiibacteriota</taxon>
    </lineage>
</organism>
<dbReference type="EMBL" id="MHQO01000010">
    <property type="protein sequence ID" value="OHA07431.1"/>
    <property type="molecule type" value="Genomic_DNA"/>
</dbReference>
<reference evidence="2 3" key="1">
    <citation type="journal article" date="2016" name="Nat. Commun.">
        <title>Thousands of microbial genomes shed light on interconnected biogeochemical processes in an aquifer system.</title>
        <authorList>
            <person name="Anantharaman K."/>
            <person name="Brown C.T."/>
            <person name="Hug L.A."/>
            <person name="Sharon I."/>
            <person name="Castelle C.J."/>
            <person name="Probst A.J."/>
            <person name="Thomas B.C."/>
            <person name="Singh A."/>
            <person name="Wilkins M.J."/>
            <person name="Karaoz U."/>
            <person name="Brodie E.L."/>
            <person name="Williams K.H."/>
            <person name="Hubbard S.S."/>
            <person name="Banfield J.F."/>
        </authorList>
    </citation>
    <scope>NUCLEOTIDE SEQUENCE [LARGE SCALE GENOMIC DNA]</scope>
</reference>
<feature type="transmembrane region" description="Helical" evidence="1">
    <location>
        <begin position="21"/>
        <end position="42"/>
    </location>
</feature>
<gene>
    <name evidence="2" type="ORF">A2934_05580</name>
</gene>
<dbReference type="Proteomes" id="UP000177982">
    <property type="component" value="Unassembled WGS sequence"/>
</dbReference>
<keyword evidence="1" id="KW-1133">Transmembrane helix</keyword>
<keyword evidence="1" id="KW-0812">Transmembrane</keyword>
<proteinExistence type="predicted"/>
<sequence length="133" mass="16374">MWKRLWNSKGARIFRYILWRFFWKWRMVRIIMGIIGILFSLFPGPNPFLIPGLIVVVHEVPFLRKYVAWGIRILRKMYIKTNFYYQDGTVHFVKNGIKIYFMKEIMMKTRKIVYARTGIRFYFKKGKRIRPKK</sequence>
<evidence type="ECO:0000313" key="3">
    <source>
        <dbReference type="Proteomes" id="UP000177982"/>
    </source>
</evidence>
<accession>A0A1G2L9A3</accession>
<evidence type="ECO:0000313" key="2">
    <source>
        <dbReference type="EMBL" id="OHA07431.1"/>
    </source>
</evidence>
<name>A0A1G2L9A3_9BACT</name>
<feature type="transmembrane region" description="Helical" evidence="1">
    <location>
        <begin position="48"/>
        <end position="67"/>
    </location>
</feature>
<protein>
    <submittedName>
        <fullName evidence="2">Uncharacterized protein</fullName>
    </submittedName>
</protein>